<reference evidence="4 5" key="1">
    <citation type="submission" date="2020-11" db="EMBL/GenBank/DDBJ databases">
        <title>Description of Pontivivens ytuae sp. nov. isolated from deep sea sediment of Mariana Trench.</title>
        <authorList>
            <person name="Wang Z."/>
            <person name="Sun Q.-L."/>
            <person name="Xu X.-D."/>
            <person name="Tang Y.-Z."/>
            <person name="Zhang J."/>
        </authorList>
    </citation>
    <scope>NUCLEOTIDE SEQUENCE [LARGE SCALE GENOMIC DNA]</scope>
    <source>
        <strain evidence="4 5">MT2928</strain>
    </source>
</reference>
<keyword evidence="2" id="KW-0812">Transmembrane</keyword>
<dbReference type="GO" id="GO:0042834">
    <property type="term" value="F:peptidoglycan binding"/>
    <property type="evidence" value="ECO:0007669"/>
    <property type="project" value="InterPro"/>
</dbReference>
<keyword evidence="2" id="KW-1133">Transmembrane helix</keyword>
<dbReference type="Pfam" id="PF05036">
    <property type="entry name" value="SPOR"/>
    <property type="match status" value="1"/>
</dbReference>
<dbReference type="EMBL" id="CP064942">
    <property type="protein sequence ID" value="QPH53148.1"/>
    <property type="molecule type" value="Genomic_DNA"/>
</dbReference>
<sequence length="264" mass="28047">MRDQADFATESNGLWGRIGRAAGAVMSVALLVILGLWLWRMSTQDVTQVPIIMAQAGPARVQPEDPGGTVAPHQGLEVNEVIAGNVREVGPEDVTLAPDPMDPEIMTAALPQDVIEVPAPDEEEPEVAEGEEPVDPAAGRALPNAPVVSIVPRGRPSGLEPGRRPAPEPEQPVAIEADAIDDGAHMIQLGAFDSEQVALLQWAGILDAQPDLLTGKLRYIEQTTSGGRTLYRLRAVGFDSETETRAACAALVARGLQCIPVQKR</sequence>
<dbReference type="Proteomes" id="UP000594800">
    <property type="component" value="Chromosome"/>
</dbReference>
<evidence type="ECO:0000256" key="1">
    <source>
        <dbReference type="SAM" id="MobiDB-lite"/>
    </source>
</evidence>
<gene>
    <name evidence="4" type="ORF">I0K15_15260</name>
</gene>
<evidence type="ECO:0000256" key="2">
    <source>
        <dbReference type="SAM" id="Phobius"/>
    </source>
</evidence>
<evidence type="ECO:0000313" key="4">
    <source>
        <dbReference type="EMBL" id="QPH53148.1"/>
    </source>
</evidence>
<feature type="compositionally biased region" description="Acidic residues" evidence="1">
    <location>
        <begin position="120"/>
        <end position="134"/>
    </location>
</feature>
<proteinExistence type="predicted"/>
<accession>A0A7S9QBH0</accession>
<keyword evidence="5" id="KW-1185">Reference proteome</keyword>
<dbReference type="KEGG" id="poz:I0K15_15260"/>
<evidence type="ECO:0000259" key="3">
    <source>
        <dbReference type="PROSITE" id="PS51724"/>
    </source>
</evidence>
<feature type="region of interest" description="Disordered" evidence="1">
    <location>
        <begin position="120"/>
        <end position="170"/>
    </location>
</feature>
<dbReference type="InterPro" id="IPR007730">
    <property type="entry name" value="SPOR-like_dom"/>
</dbReference>
<protein>
    <submittedName>
        <fullName evidence="4">SPOR domain-containing protein</fullName>
    </submittedName>
</protein>
<dbReference type="Gene3D" id="3.30.70.1070">
    <property type="entry name" value="Sporulation related repeat"/>
    <property type="match status" value="1"/>
</dbReference>
<dbReference type="PROSITE" id="PS51724">
    <property type="entry name" value="SPOR"/>
    <property type="match status" value="1"/>
</dbReference>
<feature type="transmembrane region" description="Helical" evidence="2">
    <location>
        <begin position="21"/>
        <end position="39"/>
    </location>
</feature>
<dbReference type="InterPro" id="IPR036680">
    <property type="entry name" value="SPOR-like_sf"/>
</dbReference>
<evidence type="ECO:0000313" key="5">
    <source>
        <dbReference type="Proteomes" id="UP000594800"/>
    </source>
</evidence>
<feature type="domain" description="SPOR" evidence="3">
    <location>
        <begin position="179"/>
        <end position="264"/>
    </location>
</feature>
<dbReference type="AlphaFoldDB" id="A0A7S9QBH0"/>
<name>A0A7S9QBH0_9RHOB</name>
<keyword evidence="2" id="KW-0472">Membrane</keyword>
<dbReference type="RefSeq" id="WP_196102359.1">
    <property type="nucleotide sequence ID" value="NZ_CP064942.1"/>
</dbReference>
<organism evidence="4 5">
    <name type="scientific">Pontivivens ytuae</name>
    <dbReference type="NCBI Taxonomy" id="2789856"/>
    <lineage>
        <taxon>Bacteria</taxon>
        <taxon>Pseudomonadati</taxon>
        <taxon>Pseudomonadota</taxon>
        <taxon>Alphaproteobacteria</taxon>
        <taxon>Rhodobacterales</taxon>
        <taxon>Paracoccaceae</taxon>
        <taxon>Pontivivens</taxon>
    </lineage>
</organism>